<organism evidence="3 4">
    <name type="scientific">Naumannella halotolerans</name>
    <dbReference type="NCBI Taxonomy" id="993414"/>
    <lineage>
        <taxon>Bacteria</taxon>
        <taxon>Bacillati</taxon>
        <taxon>Actinomycetota</taxon>
        <taxon>Actinomycetes</taxon>
        <taxon>Propionibacteriales</taxon>
        <taxon>Propionibacteriaceae</taxon>
        <taxon>Naumannella</taxon>
    </lineage>
</organism>
<dbReference type="Pfam" id="PF25583">
    <property type="entry name" value="WCX"/>
    <property type="match status" value="1"/>
</dbReference>
<dbReference type="OrthoDB" id="3268930at2"/>
<feature type="domain" description="WYL" evidence="1">
    <location>
        <begin position="146"/>
        <end position="213"/>
    </location>
</feature>
<keyword evidence="4" id="KW-1185">Reference proteome</keyword>
<accession>A0A4R7J6T6</accession>
<evidence type="ECO:0000313" key="4">
    <source>
        <dbReference type="Proteomes" id="UP000295371"/>
    </source>
</evidence>
<dbReference type="InterPro" id="IPR057727">
    <property type="entry name" value="WCX_dom"/>
</dbReference>
<dbReference type="EMBL" id="SOAW01000001">
    <property type="protein sequence ID" value="TDT33122.1"/>
    <property type="molecule type" value="Genomic_DNA"/>
</dbReference>
<dbReference type="PROSITE" id="PS52050">
    <property type="entry name" value="WYL"/>
    <property type="match status" value="1"/>
</dbReference>
<protein>
    <submittedName>
        <fullName evidence="3">Proteasome accessory factor B</fullName>
    </submittedName>
</protein>
<proteinExistence type="predicted"/>
<evidence type="ECO:0000313" key="3">
    <source>
        <dbReference type="EMBL" id="TDT33122.1"/>
    </source>
</evidence>
<evidence type="ECO:0000259" key="2">
    <source>
        <dbReference type="Pfam" id="PF25583"/>
    </source>
</evidence>
<dbReference type="AlphaFoldDB" id="A0A4R7J6T6"/>
<dbReference type="GO" id="GO:0000502">
    <property type="term" value="C:proteasome complex"/>
    <property type="evidence" value="ECO:0007669"/>
    <property type="project" value="UniProtKB-KW"/>
</dbReference>
<dbReference type="Pfam" id="PF13280">
    <property type="entry name" value="WYL"/>
    <property type="match status" value="1"/>
</dbReference>
<gene>
    <name evidence="3" type="ORF">CLV29_0723</name>
</gene>
<dbReference type="PANTHER" id="PTHR34580:SF3">
    <property type="entry name" value="PROTEIN PAFB"/>
    <property type="match status" value="1"/>
</dbReference>
<name>A0A4R7J6T6_9ACTN</name>
<feature type="domain" description="WCX" evidence="2">
    <location>
        <begin position="241"/>
        <end position="311"/>
    </location>
</feature>
<dbReference type="PANTHER" id="PTHR34580">
    <property type="match status" value="1"/>
</dbReference>
<reference evidence="3 4" key="1">
    <citation type="submission" date="2019-03" db="EMBL/GenBank/DDBJ databases">
        <title>Genomic Encyclopedia of Archaeal and Bacterial Type Strains, Phase II (KMG-II): from individual species to whole genera.</title>
        <authorList>
            <person name="Goeker M."/>
        </authorList>
    </citation>
    <scope>NUCLEOTIDE SEQUENCE [LARGE SCALE GENOMIC DNA]</scope>
    <source>
        <strain evidence="3 4">DSM 24323</strain>
    </source>
</reference>
<dbReference type="Proteomes" id="UP000295371">
    <property type="component" value="Unassembled WGS sequence"/>
</dbReference>
<comment type="caution">
    <text evidence="3">The sequence shown here is derived from an EMBL/GenBank/DDBJ whole genome shotgun (WGS) entry which is preliminary data.</text>
</comment>
<dbReference type="InterPro" id="IPR051534">
    <property type="entry name" value="CBASS_pafABC_assoc_protein"/>
</dbReference>
<dbReference type="RefSeq" id="WP_133753683.1">
    <property type="nucleotide sequence ID" value="NZ_SOAW01000001.1"/>
</dbReference>
<evidence type="ECO:0000259" key="1">
    <source>
        <dbReference type="Pfam" id="PF13280"/>
    </source>
</evidence>
<dbReference type="InterPro" id="IPR026881">
    <property type="entry name" value="WYL_dom"/>
</dbReference>
<keyword evidence="3" id="KW-0647">Proteasome</keyword>
<sequence>MAVSKSERMLNLTICLLSTRRFLGREQIRQAVAGYADAGDAAFERTFERDKDELRALGVPIQTGSNDRYFDDEVGYRIDPASFELPPVELSAAEVSVVALAAQAFDAAGVRESSQGALAKLRAAGVDVDQPTASGVAPFVSAREPAFEPLWEALVERVAVRFDYPDRNTNKRARRTVEPWSITSRRGGWYLVGFDRDRQDRRVFKLSRMGTVKPFGKPGAFVIPEDADLLRVVTSEVGPQRTARLALRPGRAPALRRRGTETGERVADREVLELAFDNSADLVAEVAGHGPDVLLLDPPDLRERVIARLEESAARRNGVSR</sequence>